<protein>
    <recommendedName>
        <fullName evidence="2">PRC-barrel domain-containing protein</fullName>
    </recommendedName>
</protein>
<feature type="signal peptide" evidence="1">
    <location>
        <begin position="1"/>
        <end position="32"/>
    </location>
</feature>
<proteinExistence type="predicted"/>
<dbReference type="OrthoDB" id="8021018at2"/>
<dbReference type="AlphaFoldDB" id="A0A2S6MUN5"/>
<evidence type="ECO:0000256" key="1">
    <source>
        <dbReference type="SAM" id="SignalP"/>
    </source>
</evidence>
<dbReference type="SUPFAM" id="SSF50346">
    <property type="entry name" value="PRC-barrel domain"/>
    <property type="match status" value="1"/>
</dbReference>
<feature type="chain" id="PRO_5015689344" description="PRC-barrel domain-containing protein" evidence="1">
    <location>
        <begin position="33"/>
        <end position="160"/>
    </location>
</feature>
<dbReference type="EMBL" id="NHRY01000274">
    <property type="protein sequence ID" value="PPQ26076.1"/>
    <property type="molecule type" value="Genomic_DNA"/>
</dbReference>
<keyword evidence="1" id="KW-0732">Signal</keyword>
<dbReference type="InterPro" id="IPR027275">
    <property type="entry name" value="PRC-brl_dom"/>
</dbReference>
<keyword evidence="4" id="KW-1185">Reference proteome</keyword>
<name>A0A2S6MUN5_RHOGL</name>
<evidence type="ECO:0000313" key="3">
    <source>
        <dbReference type="EMBL" id="PPQ26076.1"/>
    </source>
</evidence>
<dbReference type="Proteomes" id="UP000239724">
    <property type="component" value="Unassembled WGS sequence"/>
</dbReference>
<dbReference type="Gene3D" id="2.30.30.240">
    <property type="entry name" value="PRC-barrel domain"/>
    <property type="match status" value="1"/>
</dbReference>
<organism evidence="3 4">
    <name type="scientific">Rhodopila globiformis</name>
    <name type="common">Rhodopseudomonas globiformis</name>
    <dbReference type="NCBI Taxonomy" id="1071"/>
    <lineage>
        <taxon>Bacteria</taxon>
        <taxon>Pseudomonadati</taxon>
        <taxon>Pseudomonadota</taxon>
        <taxon>Alphaproteobacteria</taxon>
        <taxon>Acetobacterales</taxon>
        <taxon>Acetobacteraceae</taxon>
        <taxon>Rhodopila</taxon>
    </lineage>
</organism>
<gene>
    <name evidence="3" type="ORF">CCS01_31160</name>
</gene>
<comment type="caution">
    <text evidence="3">The sequence shown here is derived from an EMBL/GenBank/DDBJ whole genome shotgun (WGS) entry which is preliminary data.</text>
</comment>
<dbReference type="RefSeq" id="WP_104523102.1">
    <property type="nucleotide sequence ID" value="NZ_NHRY01000274.1"/>
</dbReference>
<dbReference type="PANTHER" id="PTHR36505">
    <property type="entry name" value="BLR1072 PROTEIN"/>
    <property type="match status" value="1"/>
</dbReference>
<reference evidence="3 4" key="1">
    <citation type="journal article" date="2018" name="Arch. Microbiol.">
        <title>New insights into the metabolic potential of the phototrophic purple bacterium Rhodopila globiformis DSM 161(T) from its draft genome sequence and evidence for a vanadium-dependent nitrogenase.</title>
        <authorList>
            <person name="Imhoff J.F."/>
            <person name="Rahn T."/>
            <person name="Kunzel S."/>
            <person name="Neulinger S.C."/>
        </authorList>
    </citation>
    <scope>NUCLEOTIDE SEQUENCE [LARGE SCALE GENOMIC DNA]</scope>
    <source>
        <strain evidence="3 4">DSM 161</strain>
    </source>
</reference>
<dbReference type="Pfam" id="PF05239">
    <property type="entry name" value="PRC"/>
    <property type="match status" value="1"/>
</dbReference>
<dbReference type="PANTHER" id="PTHR36505:SF1">
    <property type="entry name" value="BLR1072 PROTEIN"/>
    <property type="match status" value="1"/>
</dbReference>
<evidence type="ECO:0000259" key="2">
    <source>
        <dbReference type="Pfam" id="PF05239"/>
    </source>
</evidence>
<sequence length="160" mass="16698">MSLFHISASRVRLFPVTILLFAMALPHVPARAQEPAQAVPHPPAASAATQETMARGEATGTLGRVVIGPDAKVVGRIIEVLVDQAGEPRAAVLDVGGFLGVGSRRVAVAWRALHFNPSPDGQGRIVLDMTANQIRATPEYKAADKPVTVAAPPQAGPAHP</sequence>
<evidence type="ECO:0000313" key="4">
    <source>
        <dbReference type="Proteomes" id="UP000239724"/>
    </source>
</evidence>
<dbReference type="InterPro" id="IPR011033">
    <property type="entry name" value="PRC_barrel-like_sf"/>
</dbReference>
<feature type="domain" description="PRC-barrel" evidence="2">
    <location>
        <begin position="63"/>
        <end position="126"/>
    </location>
</feature>
<accession>A0A2S6MUN5</accession>